<protein>
    <submittedName>
        <fullName evidence="1">Uncharacterized protein</fullName>
    </submittedName>
</protein>
<reference evidence="1 2" key="1">
    <citation type="submission" date="2016-08" db="EMBL/GenBank/DDBJ databases">
        <authorList>
            <consortium name="Lentinula edodes genome sequencing consortium"/>
            <person name="Sakamoto Y."/>
            <person name="Nakade K."/>
            <person name="Sato S."/>
            <person name="Yoshida Y."/>
            <person name="Miyazaki K."/>
            <person name="Natsume S."/>
            <person name="Konno N."/>
        </authorList>
    </citation>
    <scope>NUCLEOTIDE SEQUENCE [LARGE SCALE GENOMIC DNA]</scope>
    <source>
        <strain evidence="1 2">NBRC 111202</strain>
    </source>
</reference>
<name>A0A1Q3EP96_LENED</name>
<dbReference type="Proteomes" id="UP000188533">
    <property type="component" value="Unassembled WGS sequence"/>
</dbReference>
<dbReference type="AlphaFoldDB" id="A0A1Q3EP96"/>
<dbReference type="SUPFAM" id="SSF56672">
    <property type="entry name" value="DNA/RNA polymerases"/>
    <property type="match status" value="1"/>
</dbReference>
<reference evidence="1 2" key="2">
    <citation type="submission" date="2017-02" db="EMBL/GenBank/DDBJ databases">
        <title>A genome survey and senescence transcriptome analysis in Lentinula edodes.</title>
        <authorList>
            <person name="Sakamoto Y."/>
            <person name="Nakade K."/>
            <person name="Sato S."/>
            <person name="Yoshida Y."/>
            <person name="Miyazaki K."/>
            <person name="Natsume S."/>
            <person name="Konno N."/>
        </authorList>
    </citation>
    <scope>NUCLEOTIDE SEQUENCE [LARGE SCALE GENOMIC DNA]</scope>
    <source>
        <strain evidence="1 2">NBRC 111202</strain>
    </source>
</reference>
<evidence type="ECO:0000313" key="1">
    <source>
        <dbReference type="EMBL" id="GAW09023.1"/>
    </source>
</evidence>
<dbReference type="STRING" id="5353.A0A1Q3EP96"/>
<dbReference type="InterPro" id="IPR043502">
    <property type="entry name" value="DNA/RNA_pol_sf"/>
</dbReference>
<accession>A0A1Q3EP96</accession>
<gene>
    <name evidence="1" type="ORF">LENED_011147</name>
</gene>
<evidence type="ECO:0000313" key="2">
    <source>
        <dbReference type="Proteomes" id="UP000188533"/>
    </source>
</evidence>
<organism evidence="1 2">
    <name type="scientific">Lentinula edodes</name>
    <name type="common">Shiitake mushroom</name>
    <name type="synonym">Lentinus edodes</name>
    <dbReference type="NCBI Taxonomy" id="5353"/>
    <lineage>
        <taxon>Eukaryota</taxon>
        <taxon>Fungi</taxon>
        <taxon>Dikarya</taxon>
        <taxon>Basidiomycota</taxon>
        <taxon>Agaricomycotina</taxon>
        <taxon>Agaricomycetes</taxon>
        <taxon>Agaricomycetidae</taxon>
        <taxon>Agaricales</taxon>
        <taxon>Marasmiineae</taxon>
        <taxon>Omphalotaceae</taxon>
        <taxon>Lentinula</taxon>
    </lineage>
</organism>
<dbReference type="EMBL" id="BDGU01000979">
    <property type="protein sequence ID" value="GAW09023.1"/>
    <property type="molecule type" value="Genomic_DNA"/>
</dbReference>
<comment type="caution">
    <text evidence="1">The sequence shown here is derived from an EMBL/GenBank/DDBJ whole genome shotgun (WGS) entry which is preliminary data.</text>
</comment>
<keyword evidence="2" id="KW-1185">Reference proteome</keyword>
<sequence length="103" mass="11610">MHAGNNLARLYYLPDALRLTSIPMGWTNSLQIFHGDVMYILQPEIPEYMLPYVDNVNVRGPATHYELTDGSYETIPENPGICQVHASGLHSAARYSEDPLLYT</sequence>
<proteinExistence type="predicted"/>